<dbReference type="EMBL" id="LUGG01000011">
    <property type="protein sequence ID" value="OBZ71502.1"/>
    <property type="molecule type" value="Genomic_DNA"/>
</dbReference>
<evidence type="ECO:0000313" key="2">
    <source>
        <dbReference type="Proteomes" id="UP000092993"/>
    </source>
</evidence>
<evidence type="ECO:0000313" key="1">
    <source>
        <dbReference type="EMBL" id="OBZ71502.1"/>
    </source>
</evidence>
<reference evidence="1 2" key="1">
    <citation type="submission" date="2016-03" db="EMBL/GenBank/DDBJ databases">
        <title>Whole genome sequencing of Grifola frondosa 9006-11.</title>
        <authorList>
            <person name="Min B."/>
            <person name="Park H."/>
            <person name="Kim J.-G."/>
            <person name="Cho H."/>
            <person name="Oh Y.-L."/>
            <person name="Kong W.-S."/>
            <person name="Choi I.-G."/>
        </authorList>
    </citation>
    <scope>NUCLEOTIDE SEQUENCE [LARGE SCALE GENOMIC DNA]</scope>
    <source>
        <strain evidence="1 2">9006-11</strain>
    </source>
</reference>
<keyword evidence="2" id="KW-1185">Reference proteome</keyword>
<gene>
    <name evidence="1" type="ORF">A0H81_08643</name>
</gene>
<dbReference type="AlphaFoldDB" id="A0A1C7M3S6"/>
<organism evidence="1 2">
    <name type="scientific">Grifola frondosa</name>
    <name type="common">Maitake</name>
    <name type="synonym">Polyporus frondosus</name>
    <dbReference type="NCBI Taxonomy" id="5627"/>
    <lineage>
        <taxon>Eukaryota</taxon>
        <taxon>Fungi</taxon>
        <taxon>Dikarya</taxon>
        <taxon>Basidiomycota</taxon>
        <taxon>Agaricomycotina</taxon>
        <taxon>Agaricomycetes</taxon>
        <taxon>Polyporales</taxon>
        <taxon>Grifolaceae</taxon>
        <taxon>Grifola</taxon>
    </lineage>
</organism>
<sequence>MSQSFFREQSTQSSLHPSLLVRRKNVYIYGGLGQSTVNGITMEIMIVVPASQKLRWGVQAPYELL</sequence>
<proteinExistence type="predicted"/>
<name>A0A1C7M3S6_GRIFR</name>
<comment type="caution">
    <text evidence="1">The sequence shown here is derived from an EMBL/GenBank/DDBJ whole genome shotgun (WGS) entry which is preliminary data.</text>
</comment>
<protein>
    <submittedName>
        <fullName evidence="1">Uncharacterized protein</fullName>
    </submittedName>
</protein>
<dbReference type="Proteomes" id="UP000092993">
    <property type="component" value="Unassembled WGS sequence"/>
</dbReference>
<accession>A0A1C7M3S6</accession>